<dbReference type="GO" id="GO:0008374">
    <property type="term" value="F:O-acyltransferase activity"/>
    <property type="evidence" value="ECO:0007669"/>
    <property type="project" value="TreeGrafter"/>
</dbReference>
<accession>A0A0R2JZX9</accession>
<dbReference type="Pfam" id="PF00132">
    <property type="entry name" value="Hexapep"/>
    <property type="match status" value="1"/>
</dbReference>
<evidence type="ECO:0000313" key="7">
    <source>
        <dbReference type="Proteomes" id="UP000182818"/>
    </source>
</evidence>
<dbReference type="OrthoDB" id="9812571at2"/>
<dbReference type="EMBL" id="FOGK01000002">
    <property type="protein sequence ID" value="SER19364.1"/>
    <property type="molecule type" value="Genomic_DNA"/>
</dbReference>
<keyword evidence="3" id="KW-0677">Repeat</keyword>
<dbReference type="Proteomes" id="UP000051749">
    <property type="component" value="Unassembled WGS sequence"/>
</dbReference>
<dbReference type="PANTHER" id="PTHR23416">
    <property type="entry name" value="SIALIC ACID SYNTHASE-RELATED"/>
    <property type="match status" value="1"/>
</dbReference>
<dbReference type="Gene3D" id="2.160.10.10">
    <property type="entry name" value="Hexapeptide repeat proteins"/>
    <property type="match status" value="1"/>
</dbReference>
<evidence type="ECO:0000313" key="4">
    <source>
        <dbReference type="EMBL" id="KRN82846.1"/>
    </source>
</evidence>
<sequence length="182" mass="19792">MESKMNLGTGAYDQVEAINAINQPLIQQLNTGTHDQVEIRQLISQITNERIDETTEIRLPFYSDFGRNLHIGKNVFINSGTMFTDLGGIYIGDHVLIGPNVTIASVNHVMEPRNRRNLILKPVYIHDNAWLGANATVTPGVVIGENAIVAAGAVVTRNVAANTIVGGVPARLIKIIKTKGEQ</sequence>
<comment type="similarity">
    <text evidence="1">Belongs to the transferase hexapeptide repeat family.</text>
</comment>
<dbReference type="GeneID" id="76043158"/>
<dbReference type="RefSeq" id="WP_057805511.1">
    <property type="nucleotide sequence ID" value="NZ_BJYP01000011.1"/>
</dbReference>
<proteinExistence type="inferred from homology"/>
<dbReference type="EMBL" id="JQBY01000006">
    <property type="protein sequence ID" value="KRN82846.1"/>
    <property type="molecule type" value="Genomic_DNA"/>
</dbReference>
<dbReference type="PANTHER" id="PTHR23416:SF23">
    <property type="entry name" value="ACETYLTRANSFERASE C18B11.09C-RELATED"/>
    <property type="match status" value="1"/>
</dbReference>
<name>A0A0R2JZX9_9LACO</name>
<dbReference type="InterPro" id="IPR001451">
    <property type="entry name" value="Hexapep"/>
</dbReference>
<evidence type="ECO:0000256" key="1">
    <source>
        <dbReference type="ARBA" id="ARBA00007274"/>
    </source>
</evidence>
<dbReference type="STRING" id="319653.SAMN04487973_102201"/>
<keyword evidence="7" id="KW-1185">Reference proteome</keyword>
<dbReference type="InterPro" id="IPR018357">
    <property type="entry name" value="Hexapep_transf_CS"/>
</dbReference>
<organism evidence="4 6">
    <name type="scientific">Pediococcus ethanolidurans</name>
    <dbReference type="NCBI Taxonomy" id="319653"/>
    <lineage>
        <taxon>Bacteria</taxon>
        <taxon>Bacillati</taxon>
        <taxon>Bacillota</taxon>
        <taxon>Bacilli</taxon>
        <taxon>Lactobacillales</taxon>
        <taxon>Lactobacillaceae</taxon>
        <taxon>Pediococcus</taxon>
    </lineage>
</organism>
<reference evidence="4 6" key="1">
    <citation type="journal article" date="2015" name="Genome Announc.">
        <title>Expanding the biotechnology potential of lactobacilli through comparative genomics of 213 strains and associated genera.</title>
        <authorList>
            <person name="Sun Z."/>
            <person name="Harris H.M."/>
            <person name="McCann A."/>
            <person name="Guo C."/>
            <person name="Argimon S."/>
            <person name="Zhang W."/>
            <person name="Yang X."/>
            <person name="Jeffery I.B."/>
            <person name="Cooney J.C."/>
            <person name="Kagawa T.F."/>
            <person name="Liu W."/>
            <person name="Song Y."/>
            <person name="Salvetti E."/>
            <person name="Wrobel A."/>
            <person name="Rasinkangas P."/>
            <person name="Parkhill J."/>
            <person name="Rea M.C."/>
            <person name="O'Sullivan O."/>
            <person name="Ritari J."/>
            <person name="Douillard F.P."/>
            <person name="Paul Ross R."/>
            <person name="Yang R."/>
            <person name="Briner A.E."/>
            <person name="Felis G.E."/>
            <person name="de Vos W.M."/>
            <person name="Barrangou R."/>
            <person name="Klaenhammer T.R."/>
            <person name="Caufield P.W."/>
            <person name="Cui Y."/>
            <person name="Zhang H."/>
            <person name="O'Toole P.W."/>
        </authorList>
    </citation>
    <scope>NUCLEOTIDE SEQUENCE [LARGE SCALE GENOMIC DNA]</scope>
    <source>
        <strain evidence="4 6">DSM 22301</strain>
    </source>
</reference>
<gene>
    <name evidence="4" type="ORF">IV87_GL001793</name>
    <name evidence="5" type="ORF">SAMN04487973_102201</name>
</gene>
<dbReference type="PROSITE" id="PS00101">
    <property type="entry name" value="HEXAPEP_TRANSFERASES"/>
    <property type="match status" value="1"/>
</dbReference>
<dbReference type="InterPro" id="IPR011004">
    <property type="entry name" value="Trimer_LpxA-like_sf"/>
</dbReference>
<reference evidence="5 7" key="2">
    <citation type="submission" date="2016-10" db="EMBL/GenBank/DDBJ databases">
        <authorList>
            <person name="Varghese N."/>
            <person name="Submissions S."/>
        </authorList>
    </citation>
    <scope>NUCLEOTIDE SEQUENCE [LARGE SCALE GENOMIC DNA]</scope>
    <source>
        <strain evidence="5 7">CGMCC 1.3889</strain>
    </source>
</reference>
<comment type="caution">
    <text evidence="4">The sequence shown here is derived from an EMBL/GenBank/DDBJ whole genome shotgun (WGS) entry which is preliminary data.</text>
</comment>
<dbReference type="PATRIC" id="fig|319653.3.peg.1825"/>
<dbReference type="InterPro" id="IPR051159">
    <property type="entry name" value="Hexapeptide_acetyltransf"/>
</dbReference>
<dbReference type="Pfam" id="PF14602">
    <property type="entry name" value="Hexapep_2"/>
    <property type="match status" value="1"/>
</dbReference>
<dbReference type="Proteomes" id="UP000182818">
    <property type="component" value="Unassembled WGS sequence"/>
</dbReference>
<protein>
    <submittedName>
        <fullName evidence="4">Galactoside O-acetyltransferase</fullName>
    </submittedName>
</protein>
<dbReference type="SUPFAM" id="SSF51161">
    <property type="entry name" value="Trimeric LpxA-like enzymes"/>
    <property type="match status" value="1"/>
</dbReference>
<evidence type="ECO:0000313" key="6">
    <source>
        <dbReference type="Proteomes" id="UP000051749"/>
    </source>
</evidence>
<evidence type="ECO:0000256" key="3">
    <source>
        <dbReference type="ARBA" id="ARBA00022737"/>
    </source>
</evidence>
<evidence type="ECO:0000256" key="2">
    <source>
        <dbReference type="ARBA" id="ARBA00022679"/>
    </source>
</evidence>
<dbReference type="AlphaFoldDB" id="A0A0R2JZX9"/>
<evidence type="ECO:0000313" key="5">
    <source>
        <dbReference type="EMBL" id="SER19364.1"/>
    </source>
</evidence>
<keyword evidence="2 4" id="KW-0808">Transferase</keyword>